<reference evidence="2 3" key="1">
    <citation type="journal article" date="2013" name="Genome Announc.">
        <title>Draft Genome Sequence of the Methanotrophic Gammaproteobacterium Methyloglobulus morosus DSM 22980 Strain KoM1.</title>
        <authorList>
            <person name="Poehlein A."/>
            <person name="Deutzmann J.S."/>
            <person name="Daniel R."/>
            <person name="Simeonova D.D."/>
        </authorList>
    </citation>
    <scope>NUCLEOTIDE SEQUENCE [LARGE SCALE GENOMIC DNA]</scope>
    <source>
        <strain evidence="2 3">KoM1</strain>
    </source>
</reference>
<keyword evidence="1" id="KW-0732">Signal</keyword>
<organism evidence="2 3">
    <name type="scientific">Methyloglobulus morosus KoM1</name>
    <dbReference type="NCBI Taxonomy" id="1116472"/>
    <lineage>
        <taxon>Bacteria</taxon>
        <taxon>Pseudomonadati</taxon>
        <taxon>Pseudomonadota</taxon>
        <taxon>Gammaproteobacteria</taxon>
        <taxon>Methylococcales</taxon>
        <taxon>Methylococcaceae</taxon>
        <taxon>Methyloglobulus</taxon>
    </lineage>
</organism>
<dbReference type="PROSITE" id="PS51257">
    <property type="entry name" value="PROKAR_LIPOPROTEIN"/>
    <property type="match status" value="1"/>
</dbReference>
<protein>
    <recommendedName>
        <fullName evidence="4">Lipoprotein</fullName>
    </recommendedName>
</protein>
<accession>V5DWK6</accession>
<dbReference type="RefSeq" id="WP_023495223.1">
    <property type="nucleotide sequence ID" value="NZ_AYLO01000088.1"/>
</dbReference>
<evidence type="ECO:0000313" key="2">
    <source>
        <dbReference type="EMBL" id="ESS71721.1"/>
    </source>
</evidence>
<dbReference type="eggNOG" id="ENOG502ZQUX">
    <property type="taxonomic scope" value="Bacteria"/>
</dbReference>
<evidence type="ECO:0000256" key="1">
    <source>
        <dbReference type="SAM" id="SignalP"/>
    </source>
</evidence>
<proteinExistence type="predicted"/>
<dbReference type="AlphaFoldDB" id="V5DWK6"/>
<sequence>MKKTNSFWIFALMIFTSACWAYGGGSSSSKACDKPKFSDFVPAENTQVTAGSAFSFTASKNTYPTTIKVSVKEQAATALKVDKKNDGTFTVSGKLPATIKGGFARINIGADAQSNCKGTGGWLVKIAE</sequence>
<comment type="caution">
    <text evidence="2">The sequence shown here is derived from an EMBL/GenBank/DDBJ whole genome shotgun (WGS) entry which is preliminary data.</text>
</comment>
<dbReference type="Proteomes" id="UP000017842">
    <property type="component" value="Unassembled WGS sequence"/>
</dbReference>
<evidence type="ECO:0000313" key="3">
    <source>
        <dbReference type="Proteomes" id="UP000017842"/>
    </source>
</evidence>
<dbReference type="OrthoDB" id="9796806at2"/>
<dbReference type="EMBL" id="AYLO01000088">
    <property type="protein sequence ID" value="ESS71721.1"/>
    <property type="molecule type" value="Genomic_DNA"/>
</dbReference>
<keyword evidence="3" id="KW-1185">Reference proteome</keyword>
<feature type="chain" id="PRO_5004732272" description="Lipoprotein" evidence="1">
    <location>
        <begin position="22"/>
        <end position="128"/>
    </location>
</feature>
<gene>
    <name evidence="2" type="ORF">MGMO_92c00230</name>
</gene>
<feature type="signal peptide" evidence="1">
    <location>
        <begin position="1"/>
        <end position="21"/>
    </location>
</feature>
<evidence type="ECO:0008006" key="4">
    <source>
        <dbReference type="Google" id="ProtNLM"/>
    </source>
</evidence>
<name>V5DWK6_9GAMM</name>